<comment type="caution">
    <text evidence="11">The sequence shown here is derived from an EMBL/GenBank/DDBJ whole genome shotgun (WGS) entry which is preliminary data.</text>
</comment>
<dbReference type="EMBL" id="DSLA01000059">
    <property type="protein sequence ID" value="HEH35283.1"/>
    <property type="molecule type" value="Genomic_DNA"/>
</dbReference>
<dbReference type="Pfam" id="PF01920">
    <property type="entry name" value="Prefoldin_2"/>
    <property type="match status" value="1"/>
</dbReference>
<evidence type="ECO:0000256" key="4">
    <source>
        <dbReference type="ARBA" id="ARBA00016304"/>
    </source>
</evidence>
<dbReference type="Gene3D" id="1.10.287.370">
    <property type="match status" value="1"/>
</dbReference>
<accession>A0A7J2TI69</accession>
<dbReference type="GO" id="GO:0051082">
    <property type="term" value="F:unfolded protein binding"/>
    <property type="evidence" value="ECO:0007669"/>
    <property type="project" value="UniProtKB-UniRule"/>
</dbReference>
<dbReference type="InterPro" id="IPR002777">
    <property type="entry name" value="PFD_beta-like"/>
</dbReference>
<sequence>MSELPPQVQNLIAQLQQVQQQLQLVITQRAQIEAMLEETKQALEELQKVDENTPIYKTVGSILVKESKEKVVKELTEKAESYDIRLKTLGRQEERLRERFAELQKKIQALLGQQAA</sequence>
<keyword evidence="10" id="KW-0175">Coiled coil</keyword>
<dbReference type="HAMAP" id="MF_00307">
    <property type="entry name" value="PfdB"/>
    <property type="match status" value="1"/>
</dbReference>
<dbReference type="SUPFAM" id="SSF46579">
    <property type="entry name" value="Prefoldin"/>
    <property type="match status" value="1"/>
</dbReference>
<dbReference type="GO" id="GO:0005737">
    <property type="term" value="C:cytoplasm"/>
    <property type="evidence" value="ECO:0007669"/>
    <property type="project" value="UniProtKB-SubCell"/>
</dbReference>
<comment type="similarity">
    <text evidence="2 9">Belongs to the prefoldin subunit beta family.</text>
</comment>
<dbReference type="GO" id="GO:0044183">
    <property type="term" value="F:protein folding chaperone"/>
    <property type="evidence" value="ECO:0007669"/>
    <property type="project" value="TreeGrafter"/>
</dbReference>
<dbReference type="CDD" id="cd23162">
    <property type="entry name" value="Prefoldin_beta_GimC"/>
    <property type="match status" value="1"/>
</dbReference>
<feature type="coiled-coil region" evidence="10">
    <location>
        <begin position="8"/>
        <end position="113"/>
    </location>
</feature>
<keyword evidence="6 9" id="KW-0143">Chaperone</keyword>
<evidence type="ECO:0000256" key="9">
    <source>
        <dbReference type="HAMAP-Rule" id="MF_00307"/>
    </source>
</evidence>
<evidence type="ECO:0000256" key="8">
    <source>
        <dbReference type="ARBA" id="ARBA00033461"/>
    </source>
</evidence>
<keyword evidence="5 9" id="KW-0963">Cytoplasm</keyword>
<dbReference type="NCBIfam" id="TIGR02338">
    <property type="entry name" value="gimC_beta"/>
    <property type="match status" value="1"/>
</dbReference>
<dbReference type="InterPro" id="IPR009053">
    <property type="entry name" value="Prefoldin"/>
</dbReference>
<dbReference type="PANTHER" id="PTHR20903">
    <property type="entry name" value="PREFOLDIN SUBUNIT 1-RELATED"/>
    <property type="match status" value="1"/>
</dbReference>
<evidence type="ECO:0000256" key="7">
    <source>
        <dbReference type="ARBA" id="ARBA00025077"/>
    </source>
</evidence>
<comment type="subunit">
    <text evidence="3 9">Heterohexamer of two alpha and four beta subunits.</text>
</comment>
<dbReference type="InterPro" id="IPR012713">
    <property type="entry name" value="PfdB"/>
</dbReference>
<evidence type="ECO:0000256" key="3">
    <source>
        <dbReference type="ARBA" id="ARBA00011716"/>
    </source>
</evidence>
<organism evidence="11">
    <name type="scientific">Archaeoglobus fulgidus</name>
    <dbReference type="NCBI Taxonomy" id="2234"/>
    <lineage>
        <taxon>Archaea</taxon>
        <taxon>Methanobacteriati</taxon>
        <taxon>Methanobacteriota</taxon>
        <taxon>Archaeoglobi</taxon>
        <taxon>Archaeoglobales</taxon>
        <taxon>Archaeoglobaceae</taxon>
        <taxon>Archaeoglobus</taxon>
    </lineage>
</organism>
<reference evidence="11" key="1">
    <citation type="journal article" date="2020" name="mSystems">
        <title>Genome- and Community-Level Interaction Insights into Carbon Utilization and Element Cycling Functions of Hydrothermarchaeota in Hydrothermal Sediment.</title>
        <authorList>
            <person name="Zhou Z."/>
            <person name="Liu Y."/>
            <person name="Xu W."/>
            <person name="Pan J."/>
            <person name="Luo Z.H."/>
            <person name="Li M."/>
        </authorList>
    </citation>
    <scope>NUCLEOTIDE SEQUENCE [LARGE SCALE GENOMIC DNA]</scope>
    <source>
        <strain evidence="11">SpSt-26</strain>
    </source>
</reference>
<proteinExistence type="inferred from homology"/>
<evidence type="ECO:0000256" key="6">
    <source>
        <dbReference type="ARBA" id="ARBA00023186"/>
    </source>
</evidence>
<dbReference type="GO" id="GO:0016272">
    <property type="term" value="C:prefoldin complex"/>
    <property type="evidence" value="ECO:0007669"/>
    <property type="project" value="UniProtKB-UniRule"/>
</dbReference>
<evidence type="ECO:0000256" key="1">
    <source>
        <dbReference type="ARBA" id="ARBA00004496"/>
    </source>
</evidence>
<gene>
    <name evidence="9" type="primary">pfdB</name>
    <name evidence="11" type="ORF">ENP88_03855</name>
</gene>
<dbReference type="PANTHER" id="PTHR20903:SF0">
    <property type="entry name" value="PREFOLDIN SUBUNIT 1"/>
    <property type="match status" value="1"/>
</dbReference>
<comment type="function">
    <text evidence="7 9">Molecular chaperone capable of stabilizing a range of proteins. Seems to fulfill an ATP-independent, HSP70-like function in archaeal de novo protein folding.</text>
</comment>
<comment type="subcellular location">
    <subcellularLocation>
        <location evidence="1 9">Cytoplasm</location>
    </subcellularLocation>
</comment>
<evidence type="ECO:0000256" key="10">
    <source>
        <dbReference type="SAM" id="Coils"/>
    </source>
</evidence>
<evidence type="ECO:0000256" key="2">
    <source>
        <dbReference type="ARBA" id="ARBA00008045"/>
    </source>
</evidence>
<name>A0A7J2TI69_ARCFL</name>
<evidence type="ECO:0000313" key="11">
    <source>
        <dbReference type="EMBL" id="HEH35283.1"/>
    </source>
</evidence>
<evidence type="ECO:0000256" key="5">
    <source>
        <dbReference type="ARBA" id="ARBA00022490"/>
    </source>
</evidence>
<dbReference type="AlphaFoldDB" id="A0A7J2TI69"/>
<protein>
    <recommendedName>
        <fullName evidence="4 9">Prefoldin subunit beta</fullName>
    </recommendedName>
    <alternativeName>
        <fullName evidence="8 9">GimC subunit beta</fullName>
    </alternativeName>
</protein>